<name>A0A9X2GLG4_9ACTN</name>
<feature type="region of interest" description="Disordered" evidence="1">
    <location>
        <begin position="117"/>
        <end position="136"/>
    </location>
</feature>
<evidence type="ECO:0000313" key="2">
    <source>
        <dbReference type="EMBL" id="MCP2361349.1"/>
    </source>
</evidence>
<feature type="compositionally biased region" description="Low complexity" evidence="1">
    <location>
        <begin position="339"/>
        <end position="352"/>
    </location>
</feature>
<dbReference type="Gene3D" id="1.10.600.10">
    <property type="entry name" value="Farnesyl Diphosphate Synthase"/>
    <property type="match status" value="1"/>
</dbReference>
<proteinExistence type="predicted"/>
<comment type="caution">
    <text evidence="2">The sequence shown here is derived from an EMBL/GenBank/DDBJ whole genome shotgun (WGS) entry which is preliminary data.</text>
</comment>
<dbReference type="AlphaFoldDB" id="A0A9X2GLG4"/>
<evidence type="ECO:0000256" key="1">
    <source>
        <dbReference type="SAM" id="MobiDB-lite"/>
    </source>
</evidence>
<dbReference type="Pfam" id="PF19086">
    <property type="entry name" value="Terpene_syn_C_2"/>
    <property type="match status" value="1"/>
</dbReference>
<feature type="compositionally biased region" description="Pro residues" evidence="1">
    <location>
        <begin position="121"/>
        <end position="130"/>
    </location>
</feature>
<feature type="region of interest" description="Disordered" evidence="1">
    <location>
        <begin position="336"/>
        <end position="362"/>
    </location>
</feature>
<keyword evidence="3" id="KW-1185">Reference proteome</keyword>
<dbReference type="InterPro" id="IPR008949">
    <property type="entry name" value="Isoprenoid_synthase_dom_sf"/>
</dbReference>
<evidence type="ECO:0000313" key="3">
    <source>
        <dbReference type="Proteomes" id="UP001139648"/>
    </source>
</evidence>
<protein>
    <recommendedName>
        <fullName evidence="4">Terpene synthase</fullName>
    </recommendedName>
</protein>
<accession>A0A9X2GLG4</accession>
<evidence type="ECO:0008006" key="4">
    <source>
        <dbReference type="Google" id="ProtNLM"/>
    </source>
</evidence>
<gene>
    <name evidence="2" type="ORF">HD597_008369</name>
</gene>
<dbReference type="Proteomes" id="UP001139648">
    <property type="component" value="Unassembled WGS sequence"/>
</dbReference>
<organism evidence="2 3">
    <name type="scientific">Nonomuraea thailandensis</name>
    <dbReference type="NCBI Taxonomy" id="1188745"/>
    <lineage>
        <taxon>Bacteria</taxon>
        <taxon>Bacillati</taxon>
        <taxon>Actinomycetota</taxon>
        <taxon>Actinomycetes</taxon>
        <taxon>Streptosporangiales</taxon>
        <taxon>Streptosporangiaceae</taxon>
        <taxon>Nonomuraea</taxon>
    </lineage>
</organism>
<reference evidence="2" key="1">
    <citation type="submission" date="2022-06" db="EMBL/GenBank/DDBJ databases">
        <title>Sequencing the genomes of 1000 actinobacteria strains.</title>
        <authorList>
            <person name="Klenk H.-P."/>
        </authorList>
    </citation>
    <scope>NUCLEOTIDE SEQUENCE</scope>
    <source>
        <strain evidence="2">DSM 46694</strain>
    </source>
</reference>
<dbReference type="SUPFAM" id="SSF48576">
    <property type="entry name" value="Terpenoid synthases"/>
    <property type="match status" value="1"/>
</dbReference>
<dbReference type="RefSeq" id="WP_253750327.1">
    <property type="nucleotide sequence ID" value="NZ_BAABKA010000002.1"/>
</dbReference>
<dbReference type="EMBL" id="JAMZEB010000002">
    <property type="protein sequence ID" value="MCP2361349.1"/>
    <property type="molecule type" value="Genomic_DNA"/>
</dbReference>
<sequence length="362" mass="39587">MPPDDPFVLPAPYQPDPARLSPHADAAHTHSTTWARTMGLLDFVDGRGARVWGEARFASMAIPLLAAYGHPDAAPAELRLASDWYVWACWFGDHFTQVFARPGAHRQAKAYLHRLRRFTPPGSPRTPRPVNPAESGLADLWPRTFAGSSPEWRRRFADGTQALMRGCLSELEDAGDARVPGPVERVGLRRTSGAALWVADLVERVAGAEVPGKVAGTRPIEVLRDTFSDGVHLLNDLYSGRQQSGHDNGVVVLRRSLGCGAQEAADRVNDLRTSRLRQFESTVLADLPPLVEECGLDAEERGRIARYVQGLRDWQAGACAWHQRSGRYHGPVSRAVRQAEAPAGRASAAPAPSDQGMQRQPL</sequence>